<organism evidence="1 2">
    <name type="scientific">Corynebacterium hylobatis</name>
    <dbReference type="NCBI Taxonomy" id="1859290"/>
    <lineage>
        <taxon>Bacteria</taxon>
        <taxon>Bacillati</taxon>
        <taxon>Actinomycetota</taxon>
        <taxon>Actinomycetes</taxon>
        <taxon>Mycobacteriales</taxon>
        <taxon>Corynebacteriaceae</taxon>
        <taxon>Corynebacterium</taxon>
    </lineage>
</organism>
<dbReference type="PANTHER" id="PTHR38479:SF2">
    <property type="entry name" value="WINGED HELIX DNA-BINDING DOMAIN-CONTAINING PROTEIN"/>
    <property type="match status" value="1"/>
</dbReference>
<evidence type="ECO:0000313" key="1">
    <source>
        <dbReference type="EMBL" id="RSZ61410.1"/>
    </source>
</evidence>
<accession>A0A430HUZ0</accession>
<dbReference type="RefSeq" id="WP_126121801.1">
    <property type="nucleotide sequence ID" value="NZ_RXHJ01000021.1"/>
</dbReference>
<protein>
    <submittedName>
        <fullName evidence="1">Winged helix DNA-binding domain-containing protein</fullName>
    </submittedName>
</protein>
<dbReference type="PANTHER" id="PTHR38479">
    <property type="entry name" value="LMO0824 PROTEIN"/>
    <property type="match status" value="1"/>
</dbReference>
<gene>
    <name evidence="1" type="ORF">EAH68_13145</name>
</gene>
<dbReference type="GO" id="GO:0003677">
    <property type="term" value="F:DNA binding"/>
    <property type="evidence" value="ECO:0007669"/>
    <property type="project" value="UniProtKB-KW"/>
</dbReference>
<dbReference type="AlphaFoldDB" id="A0A430HUZ0"/>
<keyword evidence="1" id="KW-0238">DNA-binding</keyword>
<evidence type="ECO:0000313" key="2">
    <source>
        <dbReference type="Proteomes" id="UP000274907"/>
    </source>
</evidence>
<proteinExistence type="predicted"/>
<dbReference type="Proteomes" id="UP000274907">
    <property type="component" value="Unassembled WGS sequence"/>
</dbReference>
<sequence length="326" mass="35329">MTTLSELRARRIIAQGLVGASRSAVEAARWMLALQGQTYPAGIRALALRGPGDDVAVLAAVDRLEVVRAWPQRGTLHFLAAEDARWLMRLCNPRVARAQAGRRPGLGLTEEDVAVARQAFHAELLARGAQDPLPRPQAYEVFAAAGIDPGDNRGPHLLRAFGGEGDVVQGPRIGAVETFVHVDNLPVPQRELVGEEALAELGTRYLHSHGPASVKDLVWWAGLTVTQAKKAVALARDVVPLTVDGEEYWMGQWQGDLTAQELQEVLAATFELPAFDEILLGYGDKSLILTDELRPQVLTRNGLSWPFLMAEGVVTGPVNRRAGSAR</sequence>
<dbReference type="EMBL" id="RXHJ01000021">
    <property type="protein sequence ID" value="RSZ61410.1"/>
    <property type="molecule type" value="Genomic_DNA"/>
</dbReference>
<dbReference type="Pfam" id="PF06224">
    <property type="entry name" value="AlkZ-like"/>
    <property type="match status" value="1"/>
</dbReference>
<reference evidence="1 2" key="1">
    <citation type="submission" date="2018-12" db="EMBL/GenBank/DDBJ databases">
        <title>YIM 101343 draft genome.</title>
        <authorList>
            <person name="Chen X."/>
        </authorList>
    </citation>
    <scope>NUCLEOTIDE SEQUENCE [LARGE SCALE GENOMIC DNA]</scope>
    <source>
        <strain evidence="1 2">YIM 101343</strain>
    </source>
</reference>
<dbReference type="OrthoDB" id="9148135at2"/>
<dbReference type="InterPro" id="IPR009351">
    <property type="entry name" value="AlkZ-like"/>
</dbReference>
<keyword evidence="2" id="KW-1185">Reference proteome</keyword>
<comment type="caution">
    <text evidence="1">The sequence shown here is derived from an EMBL/GenBank/DDBJ whole genome shotgun (WGS) entry which is preliminary data.</text>
</comment>
<name>A0A430HUZ0_9CORY</name>